<keyword evidence="7" id="KW-0234">DNA repair</keyword>
<dbReference type="Pfam" id="PF00271">
    <property type="entry name" value="Helicase_C"/>
    <property type="match status" value="1"/>
</dbReference>
<dbReference type="AlphaFoldDB" id="A0A940DHG3"/>
<evidence type="ECO:0000256" key="5">
    <source>
        <dbReference type="ARBA" id="ARBA00022840"/>
    </source>
</evidence>
<dbReference type="GO" id="GO:0016787">
    <property type="term" value="F:hydrolase activity"/>
    <property type="evidence" value="ECO:0007669"/>
    <property type="project" value="UniProtKB-KW"/>
</dbReference>
<evidence type="ECO:0000259" key="9">
    <source>
        <dbReference type="PROSITE" id="PS51194"/>
    </source>
</evidence>
<dbReference type="PROSITE" id="PS51192">
    <property type="entry name" value="HELICASE_ATP_BIND_1"/>
    <property type="match status" value="1"/>
</dbReference>
<dbReference type="InterPro" id="IPR012340">
    <property type="entry name" value="NA-bd_OB-fold"/>
</dbReference>
<dbReference type="GO" id="GO:0006281">
    <property type="term" value="P:DNA repair"/>
    <property type="evidence" value="ECO:0007669"/>
    <property type="project" value="UniProtKB-KW"/>
</dbReference>
<keyword evidence="2" id="KW-0227">DNA damage</keyword>
<feature type="domain" description="Helicase C-terminal" evidence="9">
    <location>
        <begin position="448"/>
        <end position="609"/>
    </location>
</feature>
<sequence>MERNELLGVKGVGPVTLEKLNYLGIYSRRGIVEKTPVDYIDLDAVSDLDEAEDGQFVVLVTEITSASKPFRKGKLQMYRVTGATDDGKKVKLVWYNANYVASVVCAGAKVRVYGKLRKEGRTFELINPAYEKADALGEGELRGIKPVYATRGVIPQKTFSAMVADVIAKGFDARGLADGEKGLMNLGEAFVKAHFPLSLSEAKEARERIELEKLLKDILAYRTVRRESRRAIYYEAHPAVIDKVTDALPYRLTQSQKAAVNDILDRMQSDKPLNAMLVGDVGSGKTVVAMIAAYYAAASGHQAAVMAPTEILAVQHYRTFEKFLAPLGVKIVLLTGGCGAAEKRVARSAVSSGYADIVIGTHAVISKGVDFRSLALVVIDEQHRFGVAQRTALVDKGGAVDTLTLSATPIPRSLRLTVFGDVDVMSIDRRYSADNVSTAVVTPAKRKGMTDYIVEECLKGKQAYVVAPKIFDAEGIEGFAAEKLYKELCSQYGDKVTIGLLHGRMKAQEKQKVLNGFAEGKVSVLVSTTVIEVGIDVPNASMMAIFDADRFGLSTLHQLRGRIGRDGSKAYCFLYTTRSGDDIVRLETLVRERDGLEIAEKDLEMRGAGEWLGEEQSGKGGASLSLALMRKAKDIADRTDVTPFKNELTAYALARGFVKISLN</sequence>
<name>A0A940DHG3_9FIRM</name>
<dbReference type="SUPFAM" id="SSF50249">
    <property type="entry name" value="Nucleic acid-binding proteins"/>
    <property type="match status" value="1"/>
</dbReference>
<dbReference type="GO" id="GO:0005524">
    <property type="term" value="F:ATP binding"/>
    <property type="evidence" value="ECO:0007669"/>
    <property type="project" value="UniProtKB-KW"/>
</dbReference>
<dbReference type="GO" id="GO:0003678">
    <property type="term" value="F:DNA helicase activity"/>
    <property type="evidence" value="ECO:0007669"/>
    <property type="project" value="TreeGrafter"/>
</dbReference>
<keyword evidence="6" id="KW-0238">DNA-binding</keyword>
<organism evidence="10 11">
    <name type="scientific">Candidatus Stercoripulliclostridium pullicola</name>
    <dbReference type="NCBI Taxonomy" id="2840953"/>
    <lineage>
        <taxon>Bacteria</taxon>
        <taxon>Bacillati</taxon>
        <taxon>Bacillota</taxon>
        <taxon>Clostridia</taxon>
        <taxon>Eubacteriales</taxon>
        <taxon>Candidatus Stercoripulliclostridium</taxon>
    </lineage>
</organism>
<dbReference type="SMART" id="SM00487">
    <property type="entry name" value="DEXDc"/>
    <property type="match status" value="1"/>
</dbReference>
<dbReference type="Proteomes" id="UP000727857">
    <property type="component" value="Unassembled WGS sequence"/>
</dbReference>
<dbReference type="InterPro" id="IPR047112">
    <property type="entry name" value="RecG/Mfd"/>
</dbReference>
<dbReference type="SUPFAM" id="SSF52540">
    <property type="entry name" value="P-loop containing nucleoside triphosphate hydrolases"/>
    <property type="match status" value="2"/>
</dbReference>
<evidence type="ECO:0000256" key="3">
    <source>
        <dbReference type="ARBA" id="ARBA00022801"/>
    </source>
</evidence>
<dbReference type="EMBL" id="JADINF010000141">
    <property type="protein sequence ID" value="MBO8424484.1"/>
    <property type="molecule type" value="Genomic_DNA"/>
</dbReference>
<evidence type="ECO:0000313" key="11">
    <source>
        <dbReference type="Proteomes" id="UP000727857"/>
    </source>
</evidence>
<dbReference type="CDD" id="cd04488">
    <property type="entry name" value="RecG_wedge_OBF"/>
    <property type="match status" value="1"/>
</dbReference>
<dbReference type="Pfam" id="PF00270">
    <property type="entry name" value="DEAD"/>
    <property type="match status" value="1"/>
</dbReference>
<dbReference type="Pfam" id="PF17191">
    <property type="entry name" value="RecG_wedge"/>
    <property type="match status" value="1"/>
</dbReference>
<evidence type="ECO:0000256" key="7">
    <source>
        <dbReference type="ARBA" id="ARBA00023204"/>
    </source>
</evidence>
<evidence type="ECO:0000256" key="4">
    <source>
        <dbReference type="ARBA" id="ARBA00022806"/>
    </source>
</evidence>
<dbReference type="Gene3D" id="3.40.50.300">
    <property type="entry name" value="P-loop containing nucleotide triphosphate hydrolases"/>
    <property type="match status" value="2"/>
</dbReference>
<dbReference type="PANTHER" id="PTHR47964:SF1">
    <property type="entry name" value="ATP-DEPENDENT DNA HELICASE HOMOLOG RECG, CHLOROPLASTIC"/>
    <property type="match status" value="1"/>
</dbReference>
<dbReference type="SMART" id="SM00490">
    <property type="entry name" value="HELICc"/>
    <property type="match status" value="1"/>
</dbReference>
<keyword evidence="5" id="KW-0067">ATP-binding</keyword>
<dbReference type="InterPro" id="IPR027417">
    <property type="entry name" value="P-loop_NTPase"/>
</dbReference>
<dbReference type="GO" id="GO:0003677">
    <property type="term" value="F:DNA binding"/>
    <property type="evidence" value="ECO:0007669"/>
    <property type="project" value="UniProtKB-KW"/>
</dbReference>
<dbReference type="PROSITE" id="PS51194">
    <property type="entry name" value="HELICASE_CTER"/>
    <property type="match status" value="1"/>
</dbReference>
<protein>
    <submittedName>
        <fullName evidence="10">ATP-dependent DNA helicase RecG</fullName>
    </submittedName>
</protein>
<evidence type="ECO:0000259" key="8">
    <source>
        <dbReference type="PROSITE" id="PS51192"/>
    </source>
</evidence>
<keyword evidence="4 10" id="KW-0347">Helicase</keyword>
<dbReference type="InterPro" id="IPR011545">
    <property type="entry name" value="DEAD/DEAH_box_helicase_dom"/>
</dbReference>
<keyword evidence="1" id="KW-0547">Nucleotide-binding</keyword>
<gene>
    <name evidence="10" type="ORF">IAB16_05650</name>
</gene>
<keyword evidence="3" id="KW-0378">Hydrolase</keyword>
<evidence type="ECO:0000256" key="1">
    <source>
        <dbReference type="ARBA" id="ARBA00022741"/>
    </source>
</evidence>
<evidence type="ECO:0000256" key="6">
    <source>
        <dbReference type="ARBA" id="ARBA00023125"/>
    </source>
</evidence>
<evidence type="ECO:0000256" key="2">
    <source>
        <dbReference type="ARBA" id="ARBA00022763"/>
    </source>
</evidence>
<dbReference type="Gene3D" id="2.40.50.140">
    <property type="entry name" value="Nucleic acid-binding proteins"/>
    <property type="match status" value="1"/>
</dbReference>
<dbReference type="PANTHER" id="PTHR47964">
    <property type="entry name" value="ATP-DEPENDENT DNA HELICASE HOMOLOG RECG, CHLOROPLASTIC"/>
    <property type="match status" value="1"/>
</dbReference>
<reference evidence="10" key="2">
    <citation type="journal article" date="2021" name="PeerJ">
        <title>Extensive microbial diversity within the chicken gut microbiome revealed by metagenomics and culture.</title>
        <authorList>
            <person name="Gilroy R."/>
            <person name="Ravi A."/>
            <person name="Getino M."/>
            <person name="Pursley I."/>
            <person name="Horton D.L."/>
            <person name="Alikhan N.F."/>
            <person name="Baker D."/>
            <person name="Gharbi K."/>
            <person name="Hall N."/>
            <person name="Watson M."/>
            <person name="Adriaenssens E.M."/>
            <person name="Foster-Nyarko E."/>
            <person name="Jarju S."/>
            <person name="Secka A."/>
            <person name="Antonio M."/>
            <person name="Oren A."/>
            <person name="Chaudhuri R.R."/>
            <person name="La Ragione R."/>
            <person name="Hildebrand F."/>
            <person name="Pallen M.J."/>
        </authorList>
    </citation>
    <scope>NUCLEOTIDE SEQUENCE</scope>
    <source>
        <strain evidence="10">517</strain>
    </source>
</reference>
<dbReference type="InterPro" id="IPR033454">
    <property type="entry name" value="RecG_wedge"/>
</dbReference>
<proteinExistence type="predicted"/>
<evidence type="ECO:0000313" key="10">
    <source>
        <dbReference type="EMBL" id="MBO8424484.1"/>
    </source>
</evidence>
<dbReference type="InterPro" id="IPR014001">
    <property type="entry name" value="Helicase_ATP-bd"/>
</dbReference>
<reference evidence="10" key="1">
    <citation type="submission" date="2020-10" db="EMBL/GenBank/DDBJ databases">
        <authorList>
            <person name="Gilroy R."/>
        </authorList>
    </citation>
    <scope>NUCLEOTIDE SEQUENCE</scope>
    <source>
        <strain evidence="10">517</strain>
    </source>
</reference>
<comment type="caution">
    <text evidence="10">The sequence shown here is derived from an EMBL/GenBank/DDBJ whole genome shotgun (WGS) entry which is preliminary data.</text>
</comment>
<dbReference type="InterPro" id="IPR001650">
    <property type="entry name" value="Helicase_C-like"/>
</dbReference>
<accession>A0A940DHG3</accession>
<feature type="domain" description="Helicase ATP-binding" evidence="8">
    <location>
        <begin position="266"/>
        <end position="427"/>
    </location>
</feature>